<sequence>MEPPAYELLTADLKKLRERGLARLRQTSLPALETAAALCGDGDPASGSMYRTATLEDILRKAVADLGGDLSEAAGYTFGLVSGTRDWPVGERRKRAAAIYGVSTERFRKHHEQLIVEQVAESILKLCKTNESARSAPPSAPALPDGPRELRLGGPELPVTLHFMPVEMVRGVDVIVSSENVYLEISKLFRSSLSAALRRAAARISETGEILDDVIQRELTQWMRKHGRFGLPVAAGTVAPTTPGEMARAGVRRLYHAAVAVPRMGGDAYDITPEAVARAVRNVFHLAEQERERFDPPLRSIAFPLFGAGRGGLDPAVSFGYLWAALEREIGGRSGHWDLHLITRSRRDAEAVVRLLDRNG</sequence>
<dbReference type="RefSeq" id="WP_012851758.1">
    <property type="nucleotide sequence ID" value="NC_013510.1"/>
</dbReference>
<dbReference type="Gene3D" id="3.40.220.10">
    <property type="entry name" value="Leucine Aminopeptidase, subunit E, domain 1"/>
    <property type="match status" value="1"/>
</dbReference>
<keyword evidence="4" id="KW-1185">Reference proteome</keyword>
<organism evidence="3 4">
    <name type="scientific">Thermomonospora curvata (strain ATCC 19995 / DSM 43183 / JCM 3096 / KCTC 9072 / NBRC 15933 / NCIMB 10081 / Henssen B9)</name>
    <dbReference type="NCBI Taxonomy" id="471852"/>
    <lineage>
        <taxon>Bacteria</taxon>
        <taxon>Bacillati</taxon>
        <taxon>Actinomycetota</taxon>
        <taxon>Actinomycetes</taxon>
        <taxon>Streptosporangiales</taxon>
        <taxon>Thermomonosporaceae</taxon>
        <taxon>Thermomonospora</taxon>
    </lineage>
</organism>
<evidence type="ECO:0000313" key="3">
    <source>
        <dbReference type="EMBL" id="ACY96974.1"/>
    </source>
</evidence>
<dbReference type="PROSITE" id="PS51154">
    <property type="entry name" value="MACRO"/>
    <property type="match status" value="1"/>
</dbReference>
<dbReference type="InterPro" id="IPR002589">
    <property type="entry name" value="Macro_dom"/>
</dbReference>
<gene>
    <name evidence="3" type="ordered locus">Tcur_1393</name>
</gene>
<dbReference type="eggNOG" id="COG2110">
    <property type="taxonomic scope" value="Bacteria"/>
</dbReference>
<dbReference type="OrthoDB" id="5141210at2"/>
<proteinExistence type="predicted"/>
<dbReference type="HOGENOM" id="CLU_769312_0_0_11"/>
<evidence type="ECO:0000313" key="4">
    <source>
        <dbReference type="Proteomes" id="UP000001918"/>
    </source>
</evidence>
<evidence type="ECO:0000256" key="1">
    <source>
        <dbReference type="SAM" id="MobiDB-lite"/>
    </source>
</evidence>
<dbReference type="AlphaFoldDB" id="D1AA38"/>
<dbReference type="STRING" id="471852.Tcur_1393"/>
<evidence type="ECO:0000259" key="2">
    <source>
        <dbReference type="PROSITE" id="PS51154"/>
    </source>
</evidence>
<name>D1AA38_THECD</name>
<reference evidence="3 4" key="1">
    <citation type="journal article" date="2011" name="Stand. Genomic Sci.">
        <title>Complete genome sequence of Thermomonospora curvata type strain (B9).</title>
        <authorList>
            <person name="Chertkov O."/>
            <person name="Sikorski J."/>
            <person name="Nolan M."/>
            <person name="Lapidus A."/>
            <person name="Lucas S."/>
            <person name="Del Rio T.G."/>
            <person name="Tice H."/>
            <person name="Cheng J.F."/>
            <person name="Goodwin L."/>
            <person name="Pitluck S."/>
            <person name="Liolios K."/>
            <person name="Ivanova N."/>
            <person name="Mavromatis K."/>
            <person name="Mikhailova N."/>
            <person name="Ovchinnikova G."/>
            <person name="Pati A."/>
            <person name="Chen A."/>
            <person name="Palaniappan K."/>
            <person name="Djao O.D."/>
            <person name="Land M."/>
            <person name="Hauser L."/>
            <person name="Chang Y.J."/>
            <person name="Jeffries C.D."/>
            <person name="Brettin T."/>
            <person name="Han C."/>
            <person name="Detter J.C."/>
            <person name="Rohde M."/>
            <person name="Goker M."/>
            <person name="Woyke T."/>
            <person name="Bristow J."/>
            <person name="Eisen J.A."/>
            <person name="Markowitz V."/>
            <person name="Hugenholtz P."/>
            <person name="Klenk H.P."/>
            <person name="Kyrpides N.C."/>
        </authorList>
    </citation>
    <scope>NUCLEOTIDE SEQUENCE [LARGE SCALE GENOMIC DNA]</scope>
    <source>
        <strain evidence="4">ATCC 19995 / DSM 43183 / JCM 3096 / KCTC 9072 / NBRC 15933 / NCIMB 10081 / Henssen B9</strain>
    </source>
</reference>
<dbReference type="EMBL" id="CP001738">
    <property type="protein sequence ID" value="ACY96974.1"/>
    <property type="molecule type" value="Genomic_DNA"/>
</dbReference>
<dbReference type="InterPro" id="IPR043472">
    <property type="entry name" value="Macro_dom-like"/>
</dbReference>
<dbReference type="Proteomes" id="UP000001918">
    <property type="component" value="Chromosome"/>
</dbReference>
<accession>D1AA38</accession>
<dbReference type="KEGG" id="tcu:Tcur_1393"/>
<feature type="region of interest" description="Disordered" evidence="1">
    <location>
        <begin position="130"/>
        <end position="151"/>
    </location>
</feature>
<feature type="domain" description="Macro" evidence="2">
    <location>
        <begin position="148"/>
        <end position="360"/>
    </location>
</feature>
<dbReference type="SUPFAM" id="SSF52949">
    <property type="entry name" value="Macro domain-like"/>
    <property type="match status" value="1"/>
</dbReference>
<protein>
    <submittedName>
        <fullName evidence="3">Appr-1-p processing domain protein</fullName>
    </submittedName>
</protein>